<comment type="subunit">
    <text evidence="5">Monomer.</text>
</comment>
<evidence type="ECO:0000256" key="5">
    <source>
        <dbReference type="ARBA" id="ARBA00011245"/>
    </source>
</evidence>
<evidence type="ECO:0000259" key="14">
    <source>
        <dbReference type="Pfam" id="PF03900"/>
    </source>
</evidence>
<comment type="cofactor">
    <cofactor evidence="1">
        <name>dipyrromethane</name>
        <dbReference type="ChEBI" id="CHEBI:60342"/>
    </cofactor>
</comment>
<keyword evidence="8" id="KW-0808">Transferase</keyword>
<dbReference type="InterPro" id="IPR000860">
    <property type="entry name" value="HemC"/>
</dbReference>
<gene>
    <name evidence="15" type="ORF">IQ13_1705</name>
</gene>
<evidence type="ECO:0000313" key="15">
    <source>
        <dbReference type="EMBL" id="TWI83593.1"/>
    </source>
</evidence>
<evidence type="ECO:0000256" key="8">
    <source>
        <dbReference type="ARBA" id="ARBA00022679"/>
    </source>
</evidence>
<comment type="similarity">
    <text evidence="4">Belongs to the HMBS family.</text>
</comment>
<dbReference type="PANTHER" id="PTHR11557">
    <property type="entry name" value="PORPHOBILINOGEN DEAMINASE"/>
    <property type="match status" value="1"/>
</dbReference>
<evidence type="ECO:0000313" key="16">
    <source>
        <dbReference type="Proteomes" id="UP000316167"/>
    </source>
</evidence>
<evidence type="ECO:0000256" key="11">
    <source>
        <dbReference type="ARBA" id="ARBA00033064"/>
    </source>
</evidence>
<feature type="domain" description="Porphobilinogen deaminase C-terminal" evidence="14">
    <location>
        <begin position="266"/>
        <end position="335"/>
    </location>
</feature>
<dbReference type="PROSITE" id="PS00533">
    <property type="entry name" value="PORPHOBILINOGEN_DEAM"/>
    <property type="match status" value="1"/>
</dbReference>
<reference evidence="15 16" key="1">
    <citation type="journal article" date="2015" name="Stand. Genomic Sci.">
        <title>Genomic Encyclopedia of Bacterial and Archaeal Type Strains, Phase III: the genomes of soil and plant-associated and newly described type strains.</title>
        <authorList>
            <person name="Whitman W.B."/>
            <person name="Woyke T."/>
            <person name="Klenk H.P."/>
            <person name="Zhou Y."/>
            <person name="Lilburn T.G."/>
            <person name="Beck B.J."/>
            <person name="De Vos P."/>
            <person name="Vandamme P."/>
            <person name="Eisen J.A."/>
            <person name="Garrity G."/>
            <person name="Hugenholtz P."/>
            <person name="Kyrpides N.C."/>
        </authorList>
    </citation>
    <scope>NUCLEOTIDE SEQUENCE [LARGE SCALE GENOMIC DNA]</scope>
    <source>
        <strain evidence="15 16">CGMCC 1.7271</strain>
    </source>
</reference>
<dbReference type="Gene3D" id="3.40.190.10">
    <property type="entry name" value="Periplasmic binding protein-like II"/>
    <property type="match status" value="2"/>
</dbReference>
<dbReference type="EMBL" id="VLLE01000003">
    <property type="protein sequence ID" value="TWI83593.1"/>
    <property type="molecule type" value="Genomic_DNA"/>
</dbReference>
<dbReference type="GO" id="GO:0006783">
    <property type="term" value="P:heme biosynthetic process"/>
    <property type="evidence" value="ECO:0007669"/>
    <property type="project" value="TreeGrafter"/>
</dbReference>
<dbReference type="PRINTS" id="PR00151">
    <property type="entry name" value="PORPHBDMNASE"/>
</dbReference>
<evidence type="ECO:0000256" key="7">
    <source>
        <dbReference type="ARBA" id="ARBA00016519"/>
    </source>
</evidence>
<comment type="pathway">
    <text evidence="3">Porphyrin-containing compound metabolism; protoporphyrin-IX biosynthesis; coproporphyrinogen-III from 5-aminolevulinate: step 2/4.</text>
</comment>
<dbReference type="Gene3D" id="3.30.160.40">
    <property type="entry name" value="Porphobilinogen deaminase, C-terminal domain"/>
    <property type="match status" value="1"/>
</dbReference>
<dbReference type="SUPFAM" id="SSF53850">
    <property type="entry name" value="Periplasmic binding protein-like II"/>
    <property type="match status" value="1"/>
</dbReference>
<evidence type="ECO:0000256" key="12">
    <source>
        <dbReference type="ARBA" id="ARBA00048169"/>
    </source>
</evidence>
<comment type="catalytic activity">
    <reaction evidence="12">
        <text>4 porphobilinogen + H2O = hydroxymethylbilane + 4 NH4(+)</text>
        <dbReference type="Rhea" id="RHEA:13185"/>
        <dbReference type="ChEBI" id="CHEBI:15377"/>
        <dbReference type="ChEBI" id="CHEBI:28938"/>
        <dbReference type="ChEBI" id="CHEBI:57845"/>
        <dbReference type="ChEBI" id="CHEBI:58126"/>
        <dbReference type="EC" id="2.5.1.61"/>
    </reaction>
</comment>
<dbReference type="PIRSF" id="PIRSF001438">
    <property type="entry name" value="4pyrrol_synth_OHMeBilane_synth"/>
    <property type="match status" value="1"/>
</dbReference>
<dbReference type="GO" id="GO:0005737">
    <property type="term" value="C:cytoplasm"/>
    <property type="evidence" value="ECO:0007669"/>
    <property type="project" value="TreeGrafter"/>
</dbReference>
<proteinExistence type="inferred from homology"/>
<protein>
    <recommendedName>
        <fullName evidence="7">Porphobilinogen deaminase</fullName>
        <ecNumber evidence="6">2.5.1.61</ecNumber>
    </recommendedName>
    <alternativeName>
        <fullName evidence="11">Hydroxymethylbilane synthase</fullName>
    </alternativeName>
    <alternativeName>
        <fullName evidence="10">Pre-uroporphyrinogen synthase</fullName>
    </alternativeName>
</protein>
<keyword evidence="9" id="KW-0627">Porphyrin biosynthesis</keyword>
<evidence type="ECO:0000256" key="10">
    <source>
        <dbReference type="ARBA" id="ARBA00030685"/>
    </source>
</evidence>
<dbReference type="CDD" id="cd13647">
    <property type="entry name" value="PBP2_PBGD_2"/>
    <property type="match status" value="1"/>
</dbReference>
<evidence type="ECO:0000256" key="9">
    <source>
        <dbReference type="ARBA" id="ARBA00023244"/>
    </source>
</evidence>
<evidence type="ECO:0000256" key="6">
    <source>
        <dbReference type="ARBA" id="ARBA00012655"/>
    </source>
</evidence>
<dbReference type="SUPFAM" id="SSF54782">
    <property type="entry name" value="Porphobilinogen deaminase (hydroxymethylbilane synthase), C-terminal domain"/>
    <property type="match status" value="1"/>
</dbReference>
<dbReference type="InterPro" id="IPR036803">
    <property type="entry name" value="Porphobilinogen_deaminase_C_sf"/>
</dbReference>
<evidence type="ECO:0000256" key="1">
    <source>
        <dbReference type="ARBA" id="ARBA00001916"/>
    </source>
</evidence>
<evidence type="ECO:0000256" key="4">
    <source>
        <dbReference type="ARBA" id="ARBA00005638"/>
    </source>
</evidence>
<dbReference type="PANTHER" id="PTHR11557:SF0">
    <property type="entry name" value="PORPHOBILINOGEN DEAMINASE"/>
    <property type="match status" value="1"/>
</dbReference>
<dbReference type="EC" id="2.5.1.61" evidence="6"/>
<evidence type="ECO:0000256" key="3">
    <source>
        <dbReference type="ARBA" id="ARBA00004735"/>
    </source>
</evidence>
<comment type="function">
    <text evidence="2">Tetrapolymerization of the monopyrrole PBG into the hydroxymethylbilane pre-uroporphyrinogen in several discrete steps.</text>
</comment>
<name>A0A562SR33_9BACT</name>
<dbReference type="AlphaFoldDB" id="A0A562SR33"/>
<dbReference type="Pfam" id="PF01379">
    <property type="entry name" value="Porphobil_deam"/>
    <property type="match status" value="1"/>
</dbReference>
<dbReference type="InterPro" id="IPR022418">
    <property type="entry name" value="Porphobilinogen_deaminase_C"/>
</dbReference>
<feature type="domain" description="Porphobilinogen deaminase N-terminal" evidence="13">
    <location>
        <begin position="24"/>
        <end position="251"/>
    </location>
</feature>
<sequence length="351" mass="38898">MAVTILKPSMSLLLPAQNKMGKIIRIGTRESELAVWQATQVKQLLAQHGYEAELVYIKSEGDIDLNTPLYEMGVQGVFTRSLDSALLNNKIDIAVHSMKDVPTQLPKGILQAAVLKRGPVKDLLVWKGEWEELSTRLGFVNGEWSMVNEDASTIGNTLTTHHLPLTIATSSIRRKAQWLHRYPNSAVENLRGNVNTRLRKLKEENWDAAIFAAAGLQRINLRPENSIELDWMLPAPAQGAIMVVCREEDDYALDACVQFNDADTAFCTKIEREFLRALLGGCSTPISAYAEVIDEEIHFRGNIFSLDGKQKAEYENTVSIPEAAHLGLEAAEEILMHGGKAIADSIKHAGK</sequence>
<organism evidence="15 16">
    <name type="scientific">Lacibacter cauensis</name>
    <dbReference type="NCBI Taxonomy" id="510947"/>
    <lineage>
        <taxon>Bacteria</taxon>
        <taxon>Pseudomonadati</taxon>
        <taxon>Bacteroidota</taxon>
        <taxon>Chitinophagia</taxon>
        <taxon>Chitinophagales</taxon>
        <taxon>Chitinophagaceae</taxon>
        <taxon>Lacibacter</taxon>
    </lineage>
</organism>
<dbReference type="InterPro" id="IPR022419">
    <property type="entry name" value="Porphobilin_deaminase_cofac_BS"/>
</dbReference>
<dbReference type="InterPro" id="IPR022417">
    <property type="entry name" value="Porphobilin_deaminase_N"/>
</dbReference>
<dbReference type="GO" id="GO:0004418">
    <property type="term" value="F:hydroxymethylbilane synthase activity"/>
    <property type="evidence" value="ECO:0007669"/>
    <property type="project" value="UniProtKB-EC"/>
</dbReference>
<keyword evidence="16" id="KW-1185">Reference proteome</keyword>
<dbReference type="Proteomes" id="UP000316167">
    <property type="component" value="Unassembled WGS sequence"/>
</dbReference>
<evidence type="ECO:0000259" key="13">
    <source>
        <dbReference type="Pfam" id="PF01379"/>
    </source>
</evidence>
<comment type="caution">
    <text evidence="15">The sequence shown here is derived from an EMBL/GenBank/DDBJ whole genome shotgun (WGS) entry which is preliminary data.</text>
</comment>
<accession>A0A562SR33</accession>
<dbReference type="Pfam" id="PF03900">
    <property type="entry name" value="Porphobil_deamC"/>
    <property type="match status" value="1"/>
</dbReference>
<evidence type="ECO:0000256" key="2">
    <source>
        <dbReference type="ARBA" id="ARBA00002869"/>
    </source>
</evidence>